<proteinExistence type="predicted"/>
<organism evidence="2 3">
    <name type="scientific">Punica granatum</name>
    <name type="common">Pomegranate</name>
    <dbReference type="NCBI Taxonomy" id="22663"/>
    <lineage>
        <taxon>Eukaryota</taxon>
        <taxon>Viridiplantae</taxon>
        <taxon>Streptophyta</taxon>
        <taxon>Embryophyta</taxon>
        <taxon>Tracheophyta</taxon>
        <taxon>Spermatophyta</taxon>
        <taxon>Magnoliopsida</taxon>
        <taxon>eudicotyledons</taxon>
        <taxon>Gunneridae</taxon>
        <taxon>Pentapetalae</taxon>
        <taxon>rosids</taxon>
        <taxon>malvids</taxon>
        <taxon>Myrtales</taxon>
        <taxon>Lythraceae</taxon>
        <taxon>Punica</taxon>
    </lineage>
</organism>
<name>A0A2I0JTM4_PUNGR</name>
<protein>
    <submittedName>
        <fullName evidence="2">Uncharacterized protein</fullName>
    </submittedName>
</protein>
<keyword evidence="3" id="KW-1185">Reference proteome</keyword>
<keyword evidence="1" id="KW-0472">Membrane</keyword>
<feature type="transmembrane region" description="Helical" evidence="1">
    <location>
        <begin position="40"/>
        <end position="61"/>
    </location>
</feature>
<evidence type="ECO:0000256" key="1">
    <source>
        <dbReference type="SAM" id="Phobius"/>
    </source>
</evidence>
<comment type="caution">
    <text evidence="2">The sequence shown here is derived from an EMBL/GenBank/DDBJ whole genome shotgun (WGS) entry which is preliminary data.</text>
</comment>
<reference evidence="2 3" key="1">
    <citation type="submission" date="2017-11" db="EMBL/GenBank/DDBJ databases">
        <title>De-novo sequencing of pomegranate (Punica granatum L.) genome.</title>
        <authorList>
            <person name="Akparov Z."/>
            <person name="Amiraslanov A."/>
            <person name="Hajiyeva S."/>
            <person name="Abbasov M."/>
            <person name="Kaur K."/>
            <person name="Hamwieh A."/>
            <person name="Solovyev V."/>
            <person name="Salamov A."/>
            <person name="Braich B."/>
            <person name="Kosarev P."/>
            <person name="Mahmoud A."/>
            <person name="Hajiyev E."/>
            <person name="Babayeva S."/>
            <person name="Izzatullayeva V."/>
            <person name="Mammadov A."/>
            <person name="Mammadov A."/>
            <person name="Sharifova S."/>
            <person name="Ojaghi J."/>
            <person name="Eynullazada K."/>
            <person name="Bayramov B."/>
            <person name="Abdulazimova A."/>
            <person name="Shahmuradov I."/>
        </authorList>
    </citation>
    <scope>NUCLEOTIDE SEQUENCE [LARGE SCALE GENOMIC DNA]</scope>
    <source>
        <strain evidence="3">cv. AG2017</strain>
        <tissue evidence="2">Leaf</tissue>
    </source>
</reference>
<dbReference type="AlphaFoldDB" id="A0A2I0JTM4"/>
<accession>A0A2I0JTM4</accession>
<evidence type="ECO:0000313" key="2">
    <source>
        <dbReference type="EMBL" id="PKI59612.1"/>
    </source>
</evidence>
<dbReference type="Proteomes" id="UP000233551">
    <property type="component" value="Unassembled WGS sequence"/>
</dbReference>
<sequence length="89" mass="9820">MADEFNALIQNGTWSLVPPNPQSASSCTLLASLTFRRLRGFFGIFGARLLMGFISVSLLTFRSQLTLMLIRLAVQIPGDQQLVMLCLSN</sequence>
<dbReference type="EMBL" id="PGOL01001263">
    <property type="protein sequence ID" value="PKI59612.1"/>
    <property type="molecule type" value="Genomic_DNA"/>
</dbReference>
<keyword evidence="1" id="KW-0812">Transmembrane</keyword>
<keyword evidence="1" id="KW-1133">Transmembrane helix</keyword>
<gene>
    <name evidence="2" type="ORF">CRG98_020021</name>
</gene>
<evidence type="ECO:0000313" key="3">
    <source>
        <dbReference type="Proteomes" id="UP000233551"/>
    </source>
</evidence>